<dbReference type="Proteomes" id="UP000184357">
    <property type="component" value="Unassembled WGS sequence"/>
</dbReference>
<keyword evidence="2" id="KW-1185">Reference proteome</keyword>
<organism evidence="1 2">
    <name type="scientific">Halobaculum gomorrense</name>
    <dbReference type="NCBI Taxonomy" id="43928"/>
    <lineage>
        <taxon>Archaea</taxon>
        <taxon>Methanobacteriati</taxon>
        <taxon>Methanobacteriota</taxon>
        <taxon>Stenosarchaea group</taxon>
        <taxon>Halobacteria</taxon>
        <taxon>Halobacteriales</taxon>
        <taxon>Haloferacaceae</taxon>
        <taxon>Halobaculum</taxon>
    </lineage>
</organism>
<gene>
    <name evidence="1" type="ORF">SAMN05443636_2837</name>
</gene>
<dbReference type="OrthoDB" id="275495at2157"/>
<evidence type="ECO:0000313" key="1">
    <source>
        <dbReference type="EMBL" id="SHH54087.1"/>
    </source>
</evidence>
<dbReference type="AlphaFoldDB" id="A0A1M5TTI2"/>
<accession>A0A1M5TTI2</accession>
<sequence>MTDPGPPPNAAAVMEGVNEALQGIELEPHETSEVMGFANRELPHLHTPEDSYFVLGSYRDRYLRRLRIVQNELDKRLGTYPFLMADLPELDIDRLPVFRIRFVLLATHADTIVAVYEQDAGGEVTELGKISTTPYFGSSYVLPRDYAWMTERNFDTEADVIAAAATIYFNDDLDEPTTEDELDSLVATAHENDISLTTSEIIDRLQSREDGKHAPVSYSWVHLNEFRLFELHDRCFAWSNPDDLRDAVDEVP</sequence>
<protein>
    <submittedName>
        <fullName evidence="1">Uncharacterized protein</fullName>
    </submittedName>
</protein>
<dbReference type="InterPro" id="IPR058483">
    <property type="entry name" value="DUF8170"/>
</dbReference>
<dbReference type="STRING" id="43928.SAMN05443636_2837"/>
<name>A0A1M5TTI2_9EURY</name>
<dbReference type="EMBL" id="FQWV01000008">
    <property type="protein sequence ID" value="SHH54087.1"/>
    <property type="molecule type" value="Genomic_DNA"/>
</dbReference>
<evidence type="ECO:0000313" key="2">
    <source>
        <dbReference type="Proteomes" id="UP000184357"/>
    </source>
</evidence>
<proteinExistence type="predicted"/>
<reference evidence="1 2" key="1">
    <citation type="submission" date="2016-11" db="EMBL/GenBank/DDBJ databases">
        <authorList>
            <person name="Jaros S."/>
            <person name="Januszkiewicz K."/>
            <person name="Wedrychowicz H."/>
        </authorList>
    </citation>
    <scope>NUCLEOTIDE SEQUENCE [LARGE SCALE GENOMIC DNA]</scope>
    <source>
        <strain evidence="1 2">DSM 9297</strain>
    </source>
</reference>
<dbReference type="RefSeq" id="WP_079991668.1">
    <property type="nucleotide sequence ID" value="NZ_FQWV01000008.1"/>
</dbReference>
<dbReference type="Pfam" id="PF26508">
    <property type="entry name" value="DUF8170"/>
    <property type="match status" value="1"/>
</dbReference>